<keyword evidence="3" id="KW-1185">Reference proteome</keyword>
<name>A0A419WMW5_9BACT</name>
<accession>A0A419WMW5</accession>
<evidence type="ECO:0000313" key="2">
    <source>
        <dbReference type="EMBL" id="RKD96782.1"/>
    </source>
</evidence>
<dbReference type="InterPro" id="IPR010064">
    <property type="entry name" value="HK97-gp10_tail"/>
</dbReference>
<reference evidence="2 3" key="1">
    <citation type="submission" date="2018-09" db="EMBL/GenBank/DDBJ databases">
        <title>Genomic Encyclopedia of Archaeal and Bacterial Type Strains, Phase II (KMG-II): from individual species to whole genera.</title>
        <authorList>
            <person name="Goeker M."/>
        </authorList>
    </citation>
    <scope>NUCLEOTIDE SEQUENCE [LARGE SCALE GENOMIC DNA]</scope>
    <source>
        <strain evidence="2 3">DSM 21950</strain>
    </source>
</reference>
<dbReference type="Pfam" id="PF04883">
    <property type="entry name" value="HK97-gp10_like"/>
    <property type="match status" value="1"/>
</dbReference>
<dbReference type="NCBIfam" id="TIGR01725">
    <property type="entry name" value="phge_HK97_gp10"/>
    <property type="match status" value="1"/>
</dbReference>
<evidence type="ECO:0000313" key="3">
    <source>
        <dbReference type="Proteomes" id="UP000284531"/>
    </source>
</evidence>
<evidence type="ECO:0000256" key="1">
    <source>
        <dbReference type="SAM" id="MobiDB-lite"/>
    </source>
</evidence>
<dbReference type="EMBL" id="RAPQ01000012">
    <property type="protein sequence ID" value="RKD96782.1"/>
    <property type="molecule type" value="Genomic_DNA"/>
</dbReference>
<dbReference type="Proteomes" id="UP000284531">
    <property type="component" value="Unassembled WGS sequence"/>
</dbReference>
<feature type="region of interest" description="Disordered" evidence="1">
    <location>
        <begin position="69"/>
        <end position="94"/>
    </location>
</feature>
<dbReference type="RefSeq" id="WP_120241438.1">
    <property type="nucleotide sequence ID" value="NZ_RAPQ01000012.1"/>
</dbReference>
<dbReference type="OrthoDB" id="1365165at2"/>
<dbReference type="AlphaFoldDB" id="A0A419WMW5"/>
<protein>
    <submittedName>
        <fullName evidence="2">HK97 gp10 family phage protein</fullName>
    </submittedName>
</protein>
<organism evidence="2 3">
    <name type="scientific">Marinifilum flexuosum</name>
    <dbReference type="NCBI Taxonomy" id="1117708"/>
    <lineage>
        <taxon>Bacteria</taxon>
        <taxon>Pseudomonadati</taxon>
        <taxon>Bacteroidota</taxon>
        <taxon>Bacteroidia</taxon>
        <taxon>Marinilabiliales</taxon>
        <taxon>Marinifilaceae</taxon>
    </lineage>
</organism>
<sequence length="169" mass="19071">MSAEIEIDGLDELMDSLKKLPHKMSSKMILKAQRKAAKPLVKSAQSKAPVSNITRVDWYGKRRTIHPGDLKKSIGTIKGRNKTNPTTFVGPKVSRGRKRKHDAWYAHFPEFGTDGYTVKKGPLKGKFFPGQPAQPYMRPAYDETKDEVLDVLGDELGKIVHDHFKKTLK</sequence>
<gene>
    <name evidence="2" type="ORF">BXY64_3729</name>
</gene>
<proteinExistence type="predicted"/>
<comment type="caution">
    <text evidence="2">The sequence shown here is derived from an EMBL/GenBank/DDBJ whole genome shotgun (WGS) entry which is preliminary data.</text>
</comment>